<evidence type="ECO:0000256" key="4">
    <source>
        <dbReference type="ARBA" id="ARBA00022630"/>
    </source>
</evidence>
<dbReference type="PRINTS" id="PR00368">
    <property type="entry name" value="FADPNR"/>
</dbReference>
<keyword evidence="5" id="KW-0288">FMN</keyword>
<dbReference type="GO" id="GO:0010181">
    <property type="term" value="F:FMN binding"/>
    <property type="evidence" value="ECO:0007669"/>
    <property type="project" value="InterPro"/>
</dbReference>
<evidence type="ECO:0000256" key="2">
    <source>
        <dbReference type="ARBA" id="ARBA00001966"/>
    </source>
</evidence>
<proteinExistence type="inferred from homology"/>
<evidence type="ECO:0000256" key="9">
    <source>
        <dbReference type="ARBA" id="ARBA00023014"/>
    </source>
</evidence>
<dbReference type="Pfam" id="PF00724">
    <property type="entry name" value="Oxidored_FMN"/>
    <property type="match status" value="1"/>
</dbReference>
<comment type="cofactor">
    <cofactor evidence="1">
        <name>FMN</name>
        <dbReference type="ChEBI" id="CHEBI:58210"/>
    </cofactor>
</comment>
<dbReference type="GO" id="GO:0051536">
    <property type="term" value="F:iron-sulfur cluster binding"/>
    <property type="evidence" value="ECO:0007669"/>
    <property type="project" value="UniProtKB-KW"/>
</dbReference>
<evidence type="ECO:0000313" key="13">
    <source>
        <dbReference type="Proteomes" id="UP000823877"/>
    </source>
</evidence>
<evidence type="ECO:0000256" key="3">
    <source>
        <dbReference type="ARBA" id="ARBA00011048"/>
    </source>
</evidence>
<dbReference type="GO" id="GO:0016491">
    <property type="term" value="F:oxidoreductase activity"/>
    <property type="evidence" value="ECO:0007669"/>
    <property type="project" value="UniProtKB-KW"/>
</dbReference>
<dbReference type="AlphaFoldDB" id="A0A9D2MIG9"/>
<evidence type="ECO:0000313" key="12">
    <source>
        <dbReference type="EMBL" id="HJB75411.1"/>
    </source>
</evidence>
<feature type="domain" description="FAD/NAD(P)-binding" evidence="11">
    <location>
        <begin position="443"/>
        <end position="692"/>
    </location>
</feature>
<dbReference type="PANTHER" id="PTHR42917:SF2">
    <property type="entry name" value="2,4-DIENOYL-COA REDUCTASE [(2E)-ENOYL-COA-PRODUCING]"/>
    <property type="match status" value="1"/>
</dbReference>
<keyword evidence="9" id="KW-0411">Iron-sulfur</keyword>
<keyword evidence="8" id="KW-0408">Iron</keyword>
<comment type="caution">
    <text evidence="12">The sequence shown here is derived from an EMBL/GenBank/DDBJ whole genome shotgun (WGS) entry which is preliminary data.</text>
</comment>
<dbReference type="Pfam" id="PF07992">
    <property type="entry name" value="Pyr_redox_2"/>
    <property type="match status" value="1"/>
</dbReference>
<evidence type="ECO:0000259" key="11">
    <source>
        <dbReference type="Pfam" id="PF07992"/>
    </source>
</evidence>
<evidence type="ECO:0000259" key="10">
    <source>
        <dbReference type="Pfam" id="PF00724"/>
    </source>
</evidence>
<keyword evidence="6" id="KW-0479">Metal-binding</keyword>
<dbReference type="Gene3D" id="3.50.50.60">
    <property type="entry name" value="FAD/NAD(P)-binding domain"/>
    <property type="match status" value="1"/>
</dbReference>
<dbReference type="PRINTS" id="PR00469">
    <property type="entry name" value="PNDRDTASEII"/>
</dbReference>
<organism evidence="12 13">
    <name type="scientific">Candidatus Eubacterium faecale</name>
    <dbReference type="NCBI Taxonomy" id="2838568"/>
    <lineage>
        <taxon>Bacteria</taxon>
        <taxon>Bacillati</taxon>
        <taxon>Bacillota</taxon>
        <taxon>Clostridia</taxon>
        <taxon>Eubacteriales</taxon>
        <taxon>Eubacteriaceae</taxon>
        <taxon>Eubacterium</taxon>
    </lineage>
</organism>
<reference evidence="12" key="2">
    <citation type="submission" date="2021-04" db="EMBL/GenBank/DDBJ databases">
        <authorList>
            <person name="Gilroy R."/>
        </authorList>
    </citation>
    <scope>NUCLEOTIDE SEQUENCE</scope>
    <source>
        <strain evidence="12">CHK188-16595</strain>
    </source>
</reference>
<evidence type="ECO:0000256" key="8">
    <source>
        <dbReference type="ARBA" id="ARBA00023004"/>
    </source>
</evidence>
<evidence type="ECO:0000256" key="6">
    <source>
        <dbReference type="ARBA" id="ARBA00022723"/>
    </source>
</evidence>
<accession>A0A9D2MIG9</accession>
<feature type="domain" description="NADH:flavin oxidoreductase/NADH oxidase N-terminal" evidence="10">
    <location>
        <begin position="19"/>
        <end position="395"/>
    </location>
</feature>
<comment type="similarity">
    <text evidence="3">In the N-terminal section; belongs to the NADH:flavin oxidoreductase/NADH oxidase family.</text>
</comment>
<evidence type="ECO:0000256" key="7">
    <source>
        <dbReference type="ARBA" id="ARBA00023002"/>
    </source>
</evidence>
<dbReference type="InterPro" id="IPR001155">
    <property type="entry name" value="OxRdtase_FMN_N"/>
</dbReference>
<keyword evidence="7" id="KW-0560">Oxidoreductase</keyword>
<name>A0A9D2MIG9_9FIRM</name>
<evidence type="ECO:0000256" key="1">
    <source>
        <dbReference type="ARBA" id="ARBA00001917"/>
    </source>
</evidence>
<reference evidence="12" key="1">
    <citation type="journal article" date="2021" name="PeerJ">
        <title>Extensive microbial diversity within the chicken gut microbiome revealed by metagenomics and culture.</title>
        <authorList>
            <person name="Gilroy R."/>
            <person name="Ravi A."/>
            <person name="Getino M."/>
            <person name="Pursley I."/>
            <person name="Horton D.L."/>
            <person name="Alikhan N.F."/>
            <person name="Baker D."/>
            <person name="Gharbi K."/>
            <person name="Hall N."/>
            <person name="Watson M."/>
            <person name="Adriaenssens E.M."/>
            <person name="Foster-Nyarko E."/>
            <person name="Jarju S."/>
            <person name="Secka A."/>
            <person name="Antonio M."/>
            <person name="Oren A."/>
            <person name="Chaudhuri R.R."/>
            <person name="La Ragione R."/>
            <person name="Hildebrand F."/>
            <person name="Pallen M.J."/>
        </authorList>
    </citation>
    <scope>NUCLEOTIDE SEQUENCE</scope>
    <source>
        <strain evidence="12">CHK188-16595</strain>
    </source>
</reference>
<sequence length="702" mass="77538">MVYFLYYMKAVIPISYDMLFSPMKIGNLEIKNRVVMAPMLMGFGTFNGDATDQMIDYYEERAKGGTGLIITEITRVNDFTGASSFGQLSASKDRNIPSIKRLADRIHKYGAKLFVELHHPGRQNVNLMINTVPISVAMDKILPGNAYSKLLYGKIVPLGKKMVEKDLFFKTVAPSKTEKSKFSESANKALTVKQIKKIISQFGDAALRVKKAGCDGVELHASHGYLIQQFLSPATNHRTDQYGGSLENRMRFLNEIIDDVRAKCGRDFPLIVRLTVDEMYDRIGQKGRGYGLDEGLKMAKMLDEKGIDAIDVSSGAYDTFNYWLEPATFECGWRKNLAQEVKKVVSVPVIAANLIRSPKQAEEQLEAGIQDFVSLGRPHIADPHWVQKVQNGKEKEIKRCICCLYCFESMMNGAYTGTHGHCSVNPFVGREKEKLKQNGNGRKVLIIGAGVAGLCAAELLARRGFSVTVLEKENSAGGQINLADKPPHKAKLHWCVEDLETNCLSNGVDIQYGVNADQNVIDSYSPEYIIFATGANAVHPKAFSGDHVVTVTDVLNGSVQYSGKKICVIGSGMTGLETSELLVEQGNQVSVIEMADQIAPGAWFQQLDDAMPKLVQADTQFYTSTKLADILPGGIAVEDTKTGKKYTIECDDVVLSMGVRPDNTLYNELKDRYNNVYAIGDCLKSGRIYNATEDAYHLAITL</sequence>
<dbReference type="PANTHER" id="PTHR42917">
    <property type="entry name" value="2,4-DIENOYL-COA REDUCTASE"/>
    <property type="match status" value="1"/>
</dbReference>
<dbReference type="Proteomes" id="UP000823877">
    <property type="component" value="Unassembled WGS sequence"/>
</dbReference>
<comment type="cofactor">
    <cofactor evidence="2">
        <name>[4Fe-4S] cluster</name>
        <dbReference type="ChEBI" id="CHEBI:49883"/>
    </cofactor>
</comment>
<gene>
    <name evidence="12" type="ORF">IAA37_07055</name>
</gene>
<protein>
    <submittedName>
        <fullName evidence="12">NAD(P)/FAD-dependent oxidoreductase</fullName>
    </submittedName>
</protein>
<dbReference type="SUPFAM" id="SSF51395">
    <property type="entry name" value="FMN-linked oxidoreductases"/>
    <property type="match status" value="1"/>
</dbReference>
<dbReference type="InterPro" id="IPR013785">
    <property type="entry name" value="Aldolase_TIM"/>
</dbReference>
<dbReference type="Gene3D" id="3.40.50.720">
    <property type="entry name" value="NAD(P)-binding Rossmann-like Domain"/>
    <property type="match status" value="1"/>
</dbReference>
<dbReference type="Gene3D" id="3.20.20.70">
    <property type="entry name" value="Aldolase class I"/>
    <property type="match status" value="1"/>
</dbReference>
<dbReference type="EMBL" id="DWXN01000012">
    <property type="protein sequence ID" value="HJB75411.1"/>
    <property type="molecule type" value="Genomic_DNA"/>
</dbReference>
<evidence type="ECO:0000256" key="5">
    <source>
        <dbReference type="ARBA" id="ARBA00022643"/>
    </source>
</evidence>
<dbReference type="InterPro" id="IPR036188">
    <property type="entry name" value="FAD/NAD-bd_sf"/>
</dbReference>
<dbReference type="GO" id="GO:0046872">
    <property type="term" value="F:metal ion binding"/>
    <property type="evidence" value="ECO:0007669"/>
    <property type="project" value="UniProtKB-KW"/>
</dbReference>
<dbReference type="InterPro" id="IPR051793">
    <property type="entry name" value="NADH:flavin_oxidoreductase"/>
</dbReference>
<dbReference type="InterPro" id="IPR023753">
    <property type="entry name" value="FAD/NAD-binding_dom"/>
</dbReference>
<dbReference type="SUPFAM" id="SSF51905">
    <property type="entry name" value="FAD/NAD(P)-binding domain"/>
    <property type="match status" value="1"/>
</dbReference>
<keyword evidence="4" id="KW-0285">Flavoprotein</keyword>
<dbReference type="CDD" id="cd02803">
    <property type="entry name" value="OYE_like_FMN_family"/>
    <property type="match status" value="1"/>
</dbReference>